<evidence type="ECO:0000256" key="11">
    <source>
        <dbReference type="ARBA" id="ARBA00023306"/>
    </source>
</evidence>
<dbReference type="InterPro" id="IPR036565">
    <property type="entry name" value="Mur-like_cat_sf"/>
</dbReference>
<dbReference type="Pfam" id="PF02875">
    <property type="entry name" value="Mur_ligase_C"/>
    <property type="match status" value="1"/>
</dbReference>
<keyword evidence="6 14" id="KW-0132">Cell division</keyword>
<evidence type="ECO:0000259" key="17">
    <source>
        <dbReference type="Pfam" id="PF08245"/>
    </source>
</evidence>
<evidence type="ECO:0000256" key="12">
    <source>
        <dbReference type="ARBA" id="ARBA00023316"/>
    </source>
</evidence>
<keyword evidence="5 14" id="KW-0436">Ligase</keyword>
<dbReference type="KEGG" id="sfc:Spiaf_2428"/>
<evidence type="ECO:0000256" key="7">
    <source>
        <dbReference type="ARBA" id="ARBA00022741"/>
    </source>
</evidence>
<dbReference type="Pfam" id="PF08245">
    <property type="entry name" value="Mur_ligase_M"/>
    <property type="match status" value="1"/>
</dbReference>
<evidence type="ECO:0000256" key="4">
    <source>
        <dbReference type="ARBA" id="ARBA00022490"/>
    </source>
</evidence>
<evidence type="ECO:0000256" key="14">
    <source>
        <dbReference type="HAMAP-Rule" id="MF_00046"/>
    </source>
</evidence>
<dbReference type="Proteomes" id="UP000007383">
    <property type="component" value="Chromosome"/>
</dbReference>
<dbReference type="GO" id="GO:0005737">
    <property type="term" value="C:cytoplasm"/>
    <property type="evidence" value="ECO:0007669"/>
    <property type="project" value="UniProtKB-SubCell"/>
</dbReference>
<name>H9ULR6_SPIAZ</name>
<dbReference type="InterPro" id="IPR005758">
    <property type="entry name" value="UDP-N-AcMur_Ala_ligase_MurC"/>
</dbReference>
<dbReference type="NCBIfam" id="TIGR01082">
    <property type="entry name" value="murC"/>
    <property type="match status" value="1"/>
</dbReference>
<organism evidence="18 19">
    <name type="scientific">Spirochaeta africana (strain ATCC 700263 / DSM 8902 / Z-7692)</name>
    <dbReference type="NCBI Taxonomy" id="889378"/>
    <lineage>
        <taxon>Bacteria</taxon>
        <taxon>Pseudomonadati</taxon>
        <taxon>Spirochaetota</taxon>
        <taxon>Spirochaetia</taxon>
        <taxon>Spirochaetales</taxon>
        <taxon>Spirochaetaceae</taxon>
        <taxon>Spirochaeta</taxon>
    </lineage>
</organism>
<dbReference type="EMBL" id="CP003282">
    <property type="protein sequence ID" value="AFG38459.1"/>
    <property type="molecule type" value="Genomic_DNA"/>
</dbReference>
<dbReference type="OrthoDB" id="9804126at2"/>
<dbReference type="InterPro" id="IPR036615">
    <property type="entry name" value="Mur_ligase_C_dom_sf"/>
</dbReference>
<dbReference type="InterPro" id="IPR000713">
    <property type="entry name" value="Mur_ligase_N"/>
</dbReference>
<dbReference type="InterPro" id="IPR013221">
    <property type="entry name" value="Mur_ligase_cen"/>
</dbReference>
<comment type="subcellular location">
    <subcellularLocation>
        <location evidence="1 14">Cytoplasm</location>
    </subcellularLocation>
</comment>
<dbReference type="SUPFAM" id="SSF53244">
    <property type="entry name" value="MurD-like peptide ligases, peptide-binding domain"/>
    <property type="match status" value="1"/>
</dbReference>
<comment type="similarity">
    <text evidence="14">Belongs to the MurCDEF family.</text>
</comment>
<dbReference type="UniPathway" id="UPA00219"/>
<dbReference type="EC" id="6.3.2.8" evidence="3 14"/>
<evidence type="ECO:0000259" key="15">
    <source>
        <dbReference type="Pfam" id="PF01225"/>
    </source>
</evidence>
<dbReference type="Gene3D" id="3.90.190.20">
    <property type="entry name" value="Mur ligase, C-terminal domain"/>
    <property type="match status" value="1"/>
</dbReference>
<keyword evidence="11 14" id="KW-0131">Cell cycle</keyword>
<evidence type="ECO:0000256" key="5">
    <source>
        <dbReference type="ARBA" id="ARBA00022598"/>
    </source>
</evidence>
<keyword evidence="8 14" id="KW-0067">ATP-binding</keyword>
<dbReference type="GO" id="GO:0071555">
    <property type="term" value="P:cell wall organization"/>
    <property type="evidence" value="ECO:0007669"/>
    <property type="project" value="UniProtKB-KW"/>
</dbReference>
<dbReference type="PANTHER" id="PTHR43445:SF3">
    <property type="entry name" value="UDP-N-ACETYLMURAMATE--L-ALANINE LIGASE"/>
    <property type="match status" value="1"/>
</dbReference>
<comment type="function">
    <text evidence="14">Cell wall formation.</text>
</comment>
<keyword evidence="4 14" id="KW-0963">Cytoplasm</keyword>
<dbReference type="HOGENOM" id="CLU_028104_1_0_12"/>
<evidence type="ECO:0000256" key="13">
    <source>
        <dbReference type="ARBA" id="ARBA00047833"/>
    </source>
</evidence>
<feature type="domain" description="Mur ligase N-terminal catalytic" evidence="15">
    <location>
        <begin position="9"/>
        <end position="107"/>
    </location>
</feature>
<dbReference type="RefSeq" id="WP_014456441.1">
    <property type="nucleotide sequence ID" value="NC_017098.1"/>
</dbReference>
<dbReference type="SUPFAM" id="SSF51984">
    <property type="entry name" value="MurCD N-terminal domain"/>
    <property type="match status" value="1"/>
</dbReference>
<gene>
    <name evidence="14" type="primary">murC</name>
    <name evidence="18" type="ordered locus">Spiaf_2428</name>
</gene>
<evidence type="ECO:0000256" key="8">
    <source>
        <dbReference type="ARBA" id="ARBA00022840"/>
    </source>
</evidence>
<dbReference type="STRING" id="889378.Spiaf_2428"/>
<evidence type="ECO:0000256" key="10">
    <source>
        <dbReference type="ARBA" id="ARBA00022984"/>
    </source>
</evidence>
<dbReference type="AlphaFoldDB" id="H9ULR6"/>
<keyword evidence="9 14" id="KW-0133">Cell shape</keyword>
<dbReference type="GO" id="GO:0009252">
    <property type="term" value="P:peptidoglycan biosynthetic process"/>
    <property type="evidence" value="ECO:0007669"/>
    <property type="project" value="UniProtKB-UniRule"/>
</dbReference>
<feature type="domain" description="Mur ligase central" evidence="17">
    <location>
        <begin position="114"/>
        <end position="295"/>
    </location>
</feature>
<comment type="pathway">
    <text evidence="2 14">Cell wall biogenesis; peptidoglycan biosynthesis.</text>
</comment>
<dbReference type="Pfam" id="PF01225">
    <property type="entry name" value="Mur_ligase"/>
    <property type="match status" value="1"/>
</dbReference>
<feature type="domain" description="Mur ligase C-terminal" evidence="16">
    <location>
        <begin position="324"/>
        <end position="460"/>
    </location>
</feature>
<evidence type="ECO:0000256" key="3">
    <source>
        <dbReference type="ARBA" id="ARBA00012211"/>
    </source>
</evidence>
<evidence type="ECO:0000256" key="6">
    <source>
        <dbReference type="ARBA" id="ARBA00022618"/>
    </source>
</evidence>
<dbReference type="GO" id="GO:0008763">
    <property type="term" value="F:UDP-N-acetylmuramate-L-alanine ligase activity"/>
    <property type="evidence" value="ECO:0007669"/>
    <property type="project" value="UniProtKB-UniRule"/>
</dbReference>
<evidence type="ECO:0000313" key="19">
    <source>
        <dbReference type="Proteomes" id="UP000007383"/>
    </source>
</evidence>
<dbReference type="InterPro" id="IPR004101">
    <property type="entry name" value="Mur_ligase_C"/>
</dbReference>
<evidence type="ECO:0000256" key="2">
    <source>
        <dbReference type="ARBA" id="ARBA00004752"/>
    </source>
</evidence>
<dbReference type="HAMAP" id="MF_00046">
    <property type="entry name" value="MurC"/>
    <property type="match status" value="1"/>
</dbReference>
<keyword evidence="12 14" id="KW-0961">Cell wall biogenesis/degradation</keyword>
<proteinExistence type="inferred from homology"/>
<dbReference type="InterPro" id="IPR050061">
    <property type="entry name" value="MurCDEF_pg_biosynth"/>
</dbReference>
<dbReference type="Gene3D" id="3.40.1190.10">
    <property type="entry name" value="Mur-like, catalytic domain"/>
    <property type="match status" value="1"/>
</dbReference>
<dbReference type="Gene3D" id="3.40.50.720">
    <property type="entry name" value="NAD(P)-binding Rossmann-like Domain"/>
    <property type="match status" value="1"/>
</dbReference>
<dbReference type="GO" id="GO:0051301">
    <property type="term" value="P:cell division"/>
    <property type="evidence" value="ECO:0007669"/>
    <property type="project" value="UniProtKB-KW"/>
</dbReference>
<evidence type="ECO:0000313" key="18">
    <source>
        <dbReference type="EMBL" id="AFG38459.1"/>
    </source>
</evidence>
<dbReference type="GO" id="GO:0008360">
    <property type="term" value="P:regulation of cell shape"/>
    <property type="evidence" value="ECO:0007669"/>
    <property type="project" value="UniProtKB-KW"/>
</dbReference>
<keyword evidence="10 14" id="KW-0573">Peptidoglycan synthesis</keyword>
<reference evidence="19" key="1">
    <citation type="journal article" date="2013" name="Stand. Genomic Sci.">
        <title>Complete genome sequence of the halophilic bacterium Spirochaeta africana type strain (Z-7692(T)) from the alkaline Lake Magadi in the East African Rift.</title>
        <authorList>
            <person name="Liolos K."/>
            <person name="Abt B."/>
            <person name="Scheuner C."/>
            <person name="Teshima H."/>
            <person name="Held B."/>
            <person name="Lapidus A."/>
            <person name="Nolan M."/>
            <person name="Lucas S."/>
            <person name="Deshpande S."/>
            <person name="Cheng J.F."/>
            <person name="Tapia R."/>
            <person name="Goodwin L.A."/>
            <person name="Pitluck S."/>
            <person name="Pagani I."/>
            <person name="Ivanova N."/>
            <person name="Mavromatis K."/>
            <person name="Mikhailova N."/>
            <person name="Huntemann M."/>
            <person name="Pati A."/>
            <person name="Chen A."/>
            <person name="Palaniappan K."/>
            <person name="Land M."/>
            <person name="Rohde M."/>
            <person name="Tindall B.J."/>
            <person name="Detter J.C."/>
            <person name="Goker M."/>
            <person name="Bristow J."/>
            <person name="Eisen J.A."/>
            <person name="Markowitz V."/>
            <person name="Hugenholtz P."/>
            <person name="Woyke T."/>
            <person name="Klenk H.P."/>
            <person name="Kyrpides N.C."/>
        </authorList>
    </citation>
    <scope>NUCLEOTIDE SEQUENCE</scope>
    <source>
        <strain evidence="19">ATCC 700263 / DSM 8902 / Z-7692</strain>
    </source>
</reference>
<comment type="catalytic activity">
    <reaction evidence="13 14">
        <text>UDP-N-acetyl-alpha-D-muramate + L-alanine + ATP = UDP-N-acetyl-alpha-D-muramoyl-L-alanine + ADP + phosphate + H(+)</text>
        <dbReference type="Rhea" id="RHEA:23372"/>
        <dbReference type="ChEBI" id="CHEBI:15378"/>
        <dbReference type="ChEBI" id="CHEBI:30616"/>
        <dbReference type="ChEBI" id="CHEBI:43474"/>
        <dbReference type="ChEBI" id="CHEBI:57972"/>
        <dbReference type="ChEBI" id="CHEBI:70757"/>
        <dbReference type="ChEBI" id="CHEBI:83898"/>
        <dbReference type="ChEBI" id="CHEBI:456216"/>
        <dbReference type="EC" id="6.3.2.8"/>
    </reaction>
</comment>
<sequence length="481" mass="51009">MLDFADQNVHCVGIKGSGMAALTELMVAAGARVTGSDVPEQFFTDALLEAAGVVPCSGFDARNLPDDCDLVIYSAAYSAETNPELAEARNRGLRCLQYPAALGELSAGIPSLGVAGTHGKTSTTGMLAVVMQHLGLPGSAILGSVVPGLGGRATYRGGMQFLAAETCEYRRHFLEFHPRWAIITNIEADHLDYYRDYNDVAAAFAEYGNRLAAGGSLIYCADDPGAAAVARQVISCRPDLQAIPYGFSAGGAYRITADPVARPGEFALAGMTCGVQLRVPGRHNILNAAAVVAAVHAILDDLGLPAVADTEIAAGLHGFTGTRRRSETIGEAAGILVMDDYGHHPTEIRVTIQGIRELYPQRRLVVDFMPHTFSRTESLWNDFLGCFTAADEVWLHPVFASARETGSKDPVRMGQDLAAQMAAEGAADPKVRFFTTCAEAAAFAAAHLGDGDLLLTMGAGNNYEVGTELLRKLRDTDRGTT</sequence>
<evidence type="ECO:0000256" key="9">
    <source>
        <dbReference type="ARBA" id="ARBA00022960"/>
    </source>
</evidence>
<keyword evidence="19" id="KW-1185">Reference proteome</keyword>
<dbReference type="eggNOG" id="COG0773">
    <property type="taxonomic scope" value="Bacteria"/>
</dbReference>
<feature type="binding site" evidence="14">
    <location>
        <begin position="116"/>
        <end position="122"/>
    </location>
    <ligand>
        <name>ATP</name>
        <dbReference type="ChEBI" id="CHEBI:30616"/>
    </ligand>
</feature>
<keyword evidence="7 14" id="KW-0547">Nucleotide-binding</keyword>
<evidence type="ECO:0000256" key="1">
    <source>
        <dbReference type="ARBA" id="ARBA00004496"/>
    </source>
</evidence>
<dbReference type="GO" id="GO:0005524">
    <property type="term" value="F:ATP binding"/>
    <property type="evidence" value="ECO:0007669"/>
    <property type="project" value="UniProtKB-UniRule"/>
</dbReference>
<evidence type="ECO:0000259" key="16">
    <source>
        <dbReference type="Pfam" id="PF02875"/>
    </source>
</evidence>
<dbReference type="SUPFAM" id="SSF53623">
    <property type="entry name" value="MurD-like peptide ligases, catalytic domain"/>
    <property type="match status" value="1"/>
</dbReference>
<protein>
    <recommendedName>
        <fullName evidence="3 14">UDP-N-acetylmuramate--L-alanine ligase</fullName>
        <ecNumber evidence="3 14">6.3.2.8</ecNumber>
    </recommendedName>
    <alternativeName>
        <fullName evidence="14">UDP-N-acetylmuramoyl-L-alanine synthetase</fullName>
    </alternativeName>
</protein>
<accession>H9ULR6</accession>
<dbReference type="PATRIC" id="fig|889378.3.peg.2404"/>
<dbReference type="PANTHER" id="PTHR43445">
    <property type="entry name" value="UDP-N-ACETYLMURAMATE--L-ALANINE LIGASE-RELATED"/>
    <property type="match status" value="1"/>
</dbReference>